<keyword evidence="4" id="KW-1185">Reference proteome</keyword>
<comment type="caution">
    <text evidence="3">The sequence shown here is derived from an EMBL/GenBank/DDBJ whole genome shotgun (WGS) entry which is preliminary data.</text>
</comment>
<dbReference type="OrthoDB" id="272161at2759"/>
<dbReference type="PROSITE" id="PS51450">
    <property type="entry name" value="LRR"/>
    <property type="match status" value="1"/>
</dbReference>
<feature type="domain" description="Disease resistance R13L4/SHOC-2-like LRR" evidence="2">
    <location>
        <begin position="18"/>
        <end position="197"/>
    </location>
</feature>
<dbReference type="AlphaFoldDB" id="A0A9Q0K4E4"/>
<name>A0A9Q0K4E4_9MAGN</name>
<evidence type="ECO:0000259" key="2">
    <source>
        <dbReference type="Pfam" id="PF23598"/>
    </source>
</evidence>
<reference evidence="3" key="1">
    <citation type="journal article" date="2023" name="Plant J.">
        <title>The genome of the king protea, Protea cynaroides.</title>
        <authorList>
            <person name="Chang J."/>
            <person name="Duong T.A."/>
            <person name="Schoeman C."/>
            <person name="Ma X."/>
            <person name="Roodt D."/>
            <person name="Barker N."/>
            <person name="Li Z."/>
            <person name="Van de Peer Y."/>
            <person name="Mizrachi E."/>
        </authorList>
    </citation>
    <scope>NUCLEOTIDE SEQUENCE</scope>
    <source>
        <tissue evidence="3">Young leaves</tissue>
    </source>
</reference>
<dbReference type="Proteomes" id="UP001141806">
    <property type="component" value="Unassembled WGS sequence"/>
</dbReference>
<dbReference type="InterPro" id="IPR055414">
    <property type="entry name" value="LRR_R13L4/SHOC2-like"/>
</dbReference>
<dbReference type="EMBL" id="JAMYWD010000009">
    <property type="protein sequence ID" value="KAJ4961038.1"/>
    <property type="molecule type" value="Genomic_DNA"/>
</dbReference>
<dbReference type="InterPro" id="IPR001611">
    <property type="entry name" value="Leu-rich_rpt"/>
</dbReference>
<proteinExistence type="predicted"/>
<evidence type="ECO:0000256" key="1">
    <source>
        <dbReference type="ARBA" id="ARBA00022737"/>
    </source>
</evidence>
<evidence type="ECO:0000313" key="4">
    <source>
        <dbReference type="Proteomes" id="UP001141806"/>
    </source>
</evidence>
<dbReference type="Pfam" id="PF23598">
    <property type="entry name" value="LRR_14"/>
    <property type="match status" value="1"/>
</dbReference>
<protein>
    <recommendedName>
        <fullName evidence="2">Disease resistance R13L4/SHOC-2-like LRR domain-containing protein</fullName>
    </recommendedName>
</protein>
<dbReference type="PANTHER" id="PTHR16083:SF65">
    <property type="entry name" value="DISEASE RESISTANCE PROTEIN RPP8-LIKE"/>
    <property type="match status" value="1"/>
</dbReference>
<dbReference type="Gene3D" id="3.80.10.10">
    <property type="entry name" value="Ribonuclease Inhibitor"/>
    <property type="match status" value="2"/>
</dbReference>
<organism evidence="3 4">
    <name type="scientific">Protea cynaroides</name>
    <dbReference type="NCBI Taxonomy" id="273540"/>
    <lineage>
        <taxon>Eukaryota</taxon>
        <taxon>Viridiplantae</taxon>
        <taxon>Streptophyta</taxon>
        <taxon>Embryophyta</taxon>
        <taxon>Tracheophyta</taxon>
        <taxon>Spermatophyta</taxon>
        <taxon>Magnoliopsida</taxon>
        <taxon>Proteales</taxon>
        <taxon>Proteaceae</taxon>
        <taxon>Protea</taxon>
    </lineage>
</organism>
<evidence type="ECO:0000313" key="3">
    <source>
        <dbReference type="EMBL" id="KAJ4961038.1"/>
    </source>
</evidence>
<keyword evidence="1" id="KW-0677">Repeat</keyword>
<dbReference type="InterPro" id="IPR032675">
    <property type="entry name" value="LRR_dom_sf"/>
</dbReference>
<accession>A0A9Q0K4E4</accession>
<dbReference type="PANTHER" id="PTHR16083">
    <property type="entry name" value="LEUCINE RICH REPEAT CONTAINING PROTEIN"/>
    <property type="match status" value="1"/>
</dbReference>
<sequence length="417" mass="48227">MANLVVLDLQSSKLKQCWMKTTKYFPYLKVLNLSNSLKLKCLDFSCIPNLEKLILRHCLKLTALDESIGHLTKLVELDLFHCQMLQYLPNTFGYLTSLRKLVTSKCHFRENLPDSICKFSKLRTLDCSYSPSITSFPNLSNMKHLRELNLSCCQSLNEIRGISQLSKLETLRLWSCKSLTSLPNLSHLKHLRELNLSDCPSLKKIESLEDLESAETINLSGSNNFTRFEMFEVISKDFRNLNICHFYLPDWKVFQNKLLNLQSMMKNSATTEVGHVPNMEIQGVIIHGVYVPCQNFDNYPQVVVDNQSKKFSRKCEAEEISFVSSDKVKDWVIKIPNLVWKSFAECGDFINVSFKTVQPCVWIQVSVHFFTLQEMISYNGKSGPEKEDHHRFIEKDDRFFLTSISAMQETNKLIKSE</sequence>
<dbReference type="SUPFAM" id="SSF52047">
    <property type="entry name" value="RNI-like"/>
    <property type="match status" value="1"/>
</dbReference>
<gene>
    <name evidence="3" type="ORF">NE237_020948</name>
</gene>